<accession>A0AAD7BNR3</accession>
<sequence>MPEHILLPNLRSLGTWAAQDESTFPYLRLLLNPCLKNLSWPLPVTPSNLSLLPPLARECPSLTTIYIRNYEFGALPAADLPDLQHPAVSTFTRRLSRLEHVTLEKADRTAFDHLAHIPNLRSLSLFLPRRLQPNTFSAEPPDPLPFLALRTLQFHILDLEVAVPYFPAFAYSRLELLRVSTNALARNSAIAAIYTAVSSHIAQDTLRSLAIGTMTTAFPGSYYALPVPAQHDIPQFLVSGEALRPLFAFSDLVCLTLRSPVGFDIDDTTAWLMAPAWPRLTFLSIISATGVSHPPSLTLYGLSAFSRHCPALCELEILFDARHVPPFDGTAEIRNFQQCLGCLSVGASLLEDPPAVATFLSGIFAGPVDINSTLIGDDGYVLREADADDEMRERSKLWRKVSELVSIIEGARVEERHWAHMASRQRYGSTLRA</sequence>
<organism evidence="1 2">
    <name type="scientific">Mycena rosella</name>
    <name type="common">Pink bonnet</name>
    <name type="synonym">Agaricus rosellus</name>
    <dbReference type="NCBI Taxonomy" id="1033263"/>
    <lineage>
        <taxon>Eukaryota</taxon>
        <taxon>Fungi</taxon>
        <taxon>Dikarya</taxon>
        <taxon>Basidiomycota</taxon>
        <taxon>Agaricomycotina</taxon>
        <taxon>Agaricomycetes</taxon>
        <taxon>Agaricomycetidae</taxon>
        <taxon>Agaricales</taxon>
        <taxon>Marasmiineae</taxon>
        <taxon>Mycenaceae</taxon>
        <taxon>Mycena</taxon>
    </lineage>
</organism>
<dbReference type="EMBL" id="JARKIE010000589">
    <property type="protein sequence ID" value="KAJ7626228.1"/>
    <property type="molecule type" value="Genomic_DNA"/>
</dbReference>
<keyword evidence="2" id="KW-1185">Reference proteome</keyword>
<evidence type="ECO:0000313" key="1">
    <source>
        <dbReference type="EMBL" id="KAJ7626228.1"/>
    </source>
</evidence>
<proteinExistence type="predicted"/>
<dbReference type="AlphaFoldDB" id="A0AAD7BNR3"/>
<protein>
    <recommendedName>
        <fullName evidence="3">F-box domain-containing protein</fullName>
    </recommendedName>
</protein>
<dbReference type="SUPFAM" id="SSF52047">
    <property type="entry name" value="RNI-like"/>
    <property type="match status" value="1"/>
</dbReference>
<evidence type="ECO:0008006" key="3">
    <source>
        <dbReference type="Google" id="ProtNLM"/>
    </source>
</evidence>
<evidence type="ECO:0000313" key="2">
    <source>
        <dbReference type="Proteomes" id="UP001221757"/>
    </source>
</evidence>
<reference evidence="1" key="1">
    <citation type="submission" date="2023-03" db="EMBL/GenBank/DDBJ databases">
        <title>Massive genome expansion in bonnet fungi (Mycena s.s.) driven by repeated elements and novel gene families across ecological guilds.</title>
        <authorList>
            <consortium name="Lawrence Berkeley National Laboratory"/>
            <person name="Harder C.B."/>
            <person name="Miyauchi S."/>
            <person name="Viragh M."/>
            <person name="Kuo A."/>
            <person name="Thoen E."/>
            <person name="Andreopoulos B."/>
            <person name="Lu D."/>
            <person name="Skrede I."/>
            <person name="Drula E."/>
            <person name="Henrissat B."/>
            <person name="Morin E."/>
            <person name="Kohler A."/>
            <person name="Barry K."/>
            <person name="LaButti K."/>
            <person name="Morin E."/>
            <person name="Salamov A."/>
            <person name="Lipzen A."/>
            <person name="Mereny Z."/>
            <person name="Hegedus B."/>
            <person name="Baldrian P."/>
            <person name="Stursova M."/>
            <person name="Weitz H."/>
            <person name="Taylor A."/>
            <person name="Grigoriev I.V."/>
            <person name="Nagy L.G."/>
            <person name="Martin F."/>
            <person name="Kauserud H."/>
        </authorList>
    </citation>
    <scope>NUCLEOTIDE SEQUENCE</scope>
    <source>
        <strain evidence="1">CBHHK067</strain>
    </source>
</reference>
<gene>
    <name evidence="1" type="ORF">B0H17DRAFT_1218680</name>
</gene>
<comment type="caution">
    <text evidence="1">The sequence shown here is derived from an EMBL/GenBank/DDBJ whole genome shotgun (WGS) entry which is preliminary data.</text>
</comment>
<dbReference type="InterPro" id="IPR032675">
    <property type="entry name" value="LRR_dom_sf"/>
</dbReference>
<dbReference type="Proteomes" id="UP001221757">
    <property type="component" value="Unassembled WGS sequence"/>
</dbReference>
<dbReference type="Gene3D" id="3.80.10.10">
    <property type="entry name" value="Ribonuclease Inhibitor"/>
    <property type="match status" value="1"/>
</dbReference>
<name>A0AAD7BNR3_MYCRO</name>